<proteinExistence type="predicted"/>
<evidence type="ECO:0000313" key="1">
    <source>
        <dbReference type="EMBL" id="KAK9001582.1"/>
    </source>
</evidence>
<protein>
    <submittedName>
        <fullName evidence="1">Uncharacterized protein</fullName>
    </submittedName>
</protein>
<gene>
    <name evidence="1" type="ORF">V6N11_083362</name>
</gene>
<name>A0ABR2QM47_9ROSI</name>
<sequence>MEMIEDLKSLLNRVDHTTRRPAHMLDSLLSFITLTLACKCRRKAIFCRLFFTGKEPTVLHNLYHLAALCIPHMNWLFIVYGQDYGAAFTEIFLSLPRILGNDPSVSSAWSVMATEIKIWELERMLIGESINVDLSCMFVEELLQQVLAGESVRNSLAETRSNNKITALVGSQLGNEQQSSSVARYFIMCFLVTISNKPGS</sequence>
<organism evidence="1 2">
    <name type="scientific">Hibiscus sabdariffa</name>
    <name type="common">roselle</name>
    <dbReference type="NCBI Taxonomy" id="183260"/>
    <lineage>
        <taxon>Eukaryota</taxon>
        <taxon>Viridiplantae</taxon>
        <taxon>Streptophyta</taxon>
        <taxon>Embryophyta</taxon>
        <taxon>Tracheophyta</taxon>
        <taxon>Spermatophyta</taxon>
        <taxon>Magnoliopsida</taxon>
        <taxon>eudicotyledons</taxon>
        <taxon>Gunneridae</taxon>
        <taxon>Pentapetalae</taxon>
        <taxon>rosids</taxon>
        <taxon>malvids</taxon>
        <taxon>Malvales</taxon>
        <taxon>Malvaceae</taxon>
        <taxon>Malvoideae</taxon>
        <taxon>Hibiscus</taxon>
    </lineage>
</organism>
<accession>A0ABR2QM47</accession>
<reference evidence="1 2" key="1">
    <citation type="journal article" date="2024" name="G3 (Bethesda)">
        <title>Genome assembly of Hibiscus sabdariffa L. provides insights into metabolisms of medicinal natural products.</title>
        <authorList>
            <person name="Kim T."/>
        </authorList>
    </citation>
    <scope>NUCLEOTIDE SEQUENCE [LARGE SCALE GENOMIC DNA]</scope>
    <source>
        <strain evidence="1">TK-2024</strain>
        <tissue evidence="1">Old leaves</tissue>
    </source>
</reference>
<comment type="caution">
    <text evidence="1">The sequence shown here is derived from an EMBL/GenBank/DDBJ whole genome shotgun (WGS) entry which is preliminary data.</text>
</comment>
<dbReference type="Proteomes" id="UP001396334">
    <property type="component" value="Unassembled WGS sequence"/>
</dbReference>
<keyword evidence="2" id="KW-1185">Reference proteome</keyword>
<dbReference type="EMBL" id="JBBPBN010000036">
    <property type="protein sequence ID" value="KAK9001582.1"/>
    <property type="molecule type" value="Genomic_DNA"/>
</dbReference>
<evidence type="ECO:0000313" key="2">
    <source>
        <dbReference type="Proteomes" id="UP001396334"/>
    </source>
</evidence>